<dbReference type="InterPro" id="IPR036237">
    <property type="entry name" value="Xyl_isomerase-like_sf"/>
</dbReference>
<dbReference type="Proteomes" id="UP000265643">
    <property type="component" value="Unassembled WGS sequence"/>
</dbReference>
<reference evidence="3" key="1">
    <citation type="submission" date="2018-09" db="EMBL/GenBank/DDBJ databases">
        <title>Draft Genome Sequence of Mediterraneibacter sp. KCTC 15684.</title>
        <authorList>
            <person name="Kim J.S."/>
            <person name="Han K.I."/>
            <person name="Suh M.K."/>
            <person name="Lee K.C."/>
            <person name="Eom M.K."/>
            <person name="Lee J.H."/>
            <person name="Park S.H."/>
            <person name="Kang S.W."/>
            <person name="Park J.E."/>
            <person name="Oh B.S."/>
            <person name="Yu S.Y."/>
            <person name="Choi S.H."/>
            <person name="Lee D.H."/>
            <person name="Yoon H."/>
            <person name="Kim B."/>
            <person name="Yang S.J."/>
            <person name="Lee J.S."/>
        </authorList>
    </citation>
    <scope>NUCLEOTIDE SEQUENCE [LARGE SCALE GENOMIC DNA]</scope>
    <source>
        <strain evidence="3">KCTC 15684</strain>
    </source>
</reference>
<dbReference type="EMBL" id="BHGK01000001">
    <property type="protein sequence ID" value="GCA66263.1"/>
    <property type="molecule type" value="Genomic_DNA"/>
</dbReference>
<keyword evidence="2" id="KW-0413">Isomerase</keyword>
<dbReference type="SUPFAM" id="SSF51658">
    <property type="entry name" value="Xylose isomerase-like"/>
    <property type="match status" value="1"/>
</dbReference>
<dbReference type="Gene3D" id="3.20.20.150">
    <property type="entry name" value="Divalent-metal-dependent TIM barrel enzymes"/>
    <property type="match status" value="1"/>
</dbReference>
<dbReference type="AlphaFoldDB" id="A0A391P9J7"/>
<dbReference type="RefSeq" id="WP_117889093.1">
    <property type="nucleotide sequence ID" value="NZ_BHGK01000001.1"/>
</dbReference>
<comment type="caution">
    <text evidence="2">The sequence shown here is derived from an EMBL/GenBank/DDBJ whole genome shotgun (WGS) entry which is preliminary data.</text>
</comment>
<feature type="domain" description="Xylose isomerase-like TIM barrel" evidence="1">
    <location>
        <begin position="20"/>
        <end position="289"/>
    </location>
</feature>
<organism evidence="2 3">
    <name type="scientific">Mediterraneibacter butyricigenes</name>
    <dbReference type="NCBI Taxonomy" id="2316025"/>
    <lineage>
        <taxon>Bacteria</taxon>
        <taxon>Bacillati</taxon>
        <taxon>Bacillota</taxon>
        <taxon>Clostridia</taxon>
        <taxon>Lachnospirales</taxon>
        <taxon>Lachnospiraceae</taxon>
        <taxon>Mediterraneibacter</taxon>
    </lineage>
</organism>
<dbReference type="PANTHER" id="PTHR12110:SF21">
    <property type="entry name" value="XYLOSE ISOMERASE-LIKE TIM BARREL DOMAIN-CONTAINING PROTEIN"/>
    <property type="match status" value="1"/>
</dbReference>
<proteinExistence type="predicted"/>
<sequence length="300" mass="33944">MISTGIFTGYYPFDIDETIRRIKKDGFSCVQLDVSFKDCDAAKEYLTKEKANLIRDKFRDANLPIVAISAYTNLIHHDPKKKKANLNYIKMIMERALDLGCPYVASETGTKNLESDWVWDEANETELAYEETAEAIAEIVKFGKEVGATYIVENYVNNVIGSIEQLQRLFSDINMPNLKLICDPTNYFTEELMHDIDGQLQRIFHALSDKMVIAHAKDIKFAEDFGVKQADIDADESHVFRGSGAVELPAPGLGCLNYDLYLKLLAKYHPNIPLIIEHLDEGDIPRAKKFVDGVLKRQGV</sequence>
<dbReference type="PANTHER" id="PTHR12110">
    <property type="entry name" value="HYDROXYPYRUVATE ISOMERASE"/>
    <property type="match status" value="1"/>
</dbReference>
<dbReference type="InterPro" id="IPR013022">
    <property type="entry name" value="Xyl_isomerase-like_TIM-brl"/>
</dbReference>
<evidence type="ECO:0000313" key="3">
    <source>
        <dbReference type="Proteomes" id="UP000265643"/>
    </source>
</evidence>
<dbReference type="Pfam" id="PF01261">
    <property type="entry name" value="AP_endonuc_2"/>
    <property type="match status" value="1"/>
</dbReference>
<keyword evidence="3" id="KW-1185">Reference proteome</keyword>
<name>A0A391P9J7_9FIRM</name>
<evidence type="ECO:0000313" key="2">
    <source>
        <dbReference type="EMBL" id="GCA66263.1"/>
    </source>
</evidence>
<gene>
    <name evidence="2" type="ORF">KGMB01110_06990</name>
</gene>
<evidence type="ECO:0000259" key="1">
    <source>
        <dbReference type="Pfam" id="PF01261"/>
    </source>
</evidence>
<dbReference type="GO" id="GO:0016853">
    <property type="term" value="F:isomerase activity"/>
    <property type="evidence" value="ECO:0007669"/>
    <property type="project" value="UniProtKB-KW"/>
</dbReference>
<accession>A0A391P9J7</accession>
<protein>
    <submittedName>
        <fullName evidence="2">Xylose isomerase</fullName>
    </submittedName>
</protein>
<dbReference type="InterPro" id="IPR050312">
    <property type="entry name" value="IolE/XylAMocC-like"/>
</dbReference>